<dbReference type="GO" id="GO:0016779">
    <property type="term" value="F:nucleotidyltransferase activity"/>
    <property type="evidence" value="ECO:0007669"/>
    <property type="project" value="UniProtKB-KW"/>
</dbReference>
<dbReference type="EC" id="2.4.2.30" evidence="1"/>
<dbReference type="GO" id="GO:0006302">
    <property type="term" value="P:double-strand break repair"/>
    <property type="evidence" value="ECO:0007669"/>
    <property type="project" value="TreeGrafter"/>
</dbReference>
<keyword evidence="5" id="KW-0520">NAD</keyword>
<keyword evidence="3" id="KW-0808">Transferase</keyword>
<feature type="domain" description="WGR" evidence="9">
    <location>
        <begin position="12"/>
        <end position="117"/>
    </location>
</feature>
<evidence type="ECO:0000256" key="1">
    <source>
        <dbReference type="ARBA" id="ARBA00012020"/>
    </source>
</evidence>
<dbReference type="GO" id="GO:0003950">
    <property type="term" value="F:NAD+ poly-ADP-ribosyltransferase activity"/>
    <property type="evidence" value="ECO:0007669"/>
    <property type="project" value="UniProtKB-EC"/>
</dbReference>
<dbReference type="Pfam" id="PF05406">
    <property type="entry name" value="WGR"/>
    <property type="match status" value="1"/>
</dbReference>
<sequence>MPWRAIMAKVQKNPLLSDGNYIVDKVIELNFFDLTGDKAKTKGTSNKSYHAELQLSKSGQAAQIYSMWGPTGGTQTRDWRHYNTRTDAEKDFVKIIKSKKKKGYEEIEVAVRAYGSDDAKDITKAVTLTNLDKVKGTAKIVTSSLPAQTQGLIRQLFGSTKQFVATTLKCPLGQLTNGQIDKGRDYLNNAKDIVNKRVDTRLTKKDKDQITELTNEFYRAIPHNLGTGSRGQMTQLLLDNISKIVGKEGDLDTLLDAKSVGAVLSGDAGVDAQYKTLNAGFTWIDGKDPLFKFMNEYFMKSKIRSHGYANAKLKNLWRVERKDEANESFLANSEKIASECGKHTFVNDTRRLNDLVSNWVPKKRPDLDSKACDLFTKANTWLCWHGTRSANVVGITKRGLLVRPAGAVHTGSMFGDGKYFAWQSTKSLNYTDGGYWTGGRSKNNSRFMFLLDVSFGNMHVAPYSKFYRGAPKGYHSVYGKANKSGVYNDEMITYDFNHKTTQSRIRYLFEITD</sequence>
<evidence type="ECO:0000256" key="6">
    <source>
        <dbReference type="ARBA" id="ARBA00033987"/>
    </source>
</evidence>
<protein>
    <recommendedName>
        <fullName evidence="1">NAD(+) ADP-ribosyltransferase</fullName>
        <ecNumber evidence="1">2.4.2.30</ecNumber>
    </recommendedName>
</protein>
<dbReference type="GO" id="GO:0070212">
    <property type="term" value="P:protein poly-ADP-ribosylation"/>
    <property type="evidence" value="ECO:0007669"/>
    <property type="project" value="TreeGrafter"/>
</dbReference>
<dbReference type="InterPro" id="IPR004102">
    <property type="entry name" value="Poly(ADP-ribose)pol_reg_dom"/>
</dbReference>
<feature type="domain" description="PARP catalytic" evidence="7">
    <location>
        <begin position="268"/>
        <end position="513"/>
    </location>
</feature>
<comment type="caution">
    <text evidence="10">The sequence shown here is derived from an EMBL/GenBank/DDBJ whole genome shotgun (WGS) entry which is preliminary data.</text>
</comment>
<feature type="domain" description="PARP alpha-helical" evidence="8">
    <location>
        <begin position="133"/>
        <end position="265"/>
    </location>
</feature>
<dbReference type="AlphaFoldDB" id="A0A0F9SHR7"/>
<dbReference type="SUPFAM" id="SSF56399">
    <property type="entry name" value="ADP-ribosylation"/>
    <property type="match status" value="1"/>
</dbReference>
<dbReference type="PROSITE" id="PS51977">
    <property type="entry name" value="WGR"/>
    <property type="match status" value="1"/>
</dbReference>
<dbReference type="Gene3D" id="1.20.142.10">
    <property type="entry name" value="Poly(ADP-ribose) polymerase, regulatory domain"/>
    <property type="match status" value="1"/>
</dbReference>
<dbReference type="InterPro" id="IPR012317">
    <property type="entry name" value="Poly(ADP-ribose)pol_cat_dom"/>
</dbReference>
<dbReference type="SUPFAM" id="SSF142921">
    <property type="entry name" value="WGR domain-like"/>
    <property type="match status" value="1"/>
</dbReference>
<gene>
    <name evidence="10" type="ORF">LCGC14_0469440</name>
</gene>
<dbReference type="EMBL" id="LAZR01000495">
    <property type="protein sequence ID" value="KKN66609.1"/>
    <property type="molecule type" value="Genomic_DNA"/>
</dbReference>
<accession>A0A0F9SHR7</accession>
<evidence type="ECO:0000259" key="8">
    <source>
        <dbReference type="PROSITE" id="PS51060"/>
    </source>
</evidence>
<reference evidence="10" key="1">
    <citation type="journal article" date="2015" name="Nature">
        <title>Complex archaea that bridge the gap between prokaryotes and eukaryotes.</title>
        <authorList>
            <person name="Spang A."/>
            <person name="Saw J.H."/>
            <person name="Jorgensen S.L."/>
            <person name="Zaremba-Niedzwiedzka K."/>
            <person name="Martijn J."/>
            <person name="Lind A.E."/>
            <person name="van Eijk R."/>
            <person name="Schleper C."/>
            <person name="Guy L."/>
            <person name="Ettema T.J."/>
        </authorList>
    </citation>
    <scope>NUCLEOTIDE SEQUENCE</scope>
</reference>
<evidence type="ECO:0000259" key="7">
    <source>
        <dbReference type="PROSITE" id="PS51059"/>
    </source>
</evidence>
<dbReference type="PANTHER" id="PTHR10459">
    <property type="entry name" value="DNA LIGASE"/>
    <property type="match status" value="1"/>
</dbReference>
<dbReference type="PANTHER" id="PTHR10459:SF60">
    <property type="entry name" value="POLY [ADP-RIBOSE] POLYMERASE 2"/>
    <property type="match status" value="1"/>
</dbReference>
<dbReference type="InterPro" id="IPR050800">
    <property type="entry name" value="ARTD/PARP"/>
</dbReference>
<dbReference type="PROSITE" id="PS51060">
    <property type="entry name" value="PARP_ALPHA_HD"/>
    <property type="match status" value="1"/>
</dbReference>
<dbReference type="Pfam" id="PF02877">
    <property type="entry name" value="PARP_reg"/>
    <property type="match status" value="1"/>
</dbReference>
<evidence type="ECO:0000256" key="2">
    <source>
        <dbReference type="ARBA" id="ARBA00022676"/>
    </source>
</evidence>
<dbReference type="Gene3D" id="2.20.140.10">
    <property type="entry name" value="WGR domain"/>
    <property type="match status" value="1"/>
</dbReference>
<dbReference type="InterPro" id="IPR036616">
    <property type="entry name" value="Poly(ADP-ribose)pol_reg_dom_sf"/>
</dbReference>
<dbReference type="Gene3D" id="3.90.228.10">
    <property type="match status" value="1"/>
</dbReference>
<dbReference type="InterPro" id="IPR008893">
    <property type="entry name" value="WGR_domain"/>
</dbReference>
<keyword evidence="2" id="KW-0328">Glycosyltransferase</keyword>
<evidence type="ECO:0000313" key="10">
    <source>
        <dbReference type="EMBL" id="KKN66609.1"/>
    </source>
</evidence>
<evidence type="ECO:0000256" key="3">
    <source>
        <dbReference type="ARBA" id="ARBA00022679"/>
    </source>
</evidence>
<dbReference type="Pfam" id="PF00644">
    <property type="entry name" value="PARP"/>
    <property type="match status" value="1"/>
</dbReference>
<dbReference type="GO" id="GO:1990404">
    <property type="term" value="F:NAD+-protein mono-ADP-ribosyltransferase activity"/>
    <property type="evidence" value="ECO:0007669"/>
    <property type="project" value="TreeGrafter"/>
</dbReference>
<dbReference type="SUPFAM" id="SSF47587">
    <property type="entry name" value="Domain of poly(ADP-ribose) polymerase"/>
    <property type="match status" value="1"/>
</dbReference>
<proteinExistence type="predicted"/>
<evidence type="ECO:0000259" key="9">
    <source>
        <dbReference type="PROSITE" id="PS51977"/>
    </source>
</evidence>
<dbReference type="InterPro" id="IPR036930">
    <property type="entry name" value="WGR_dom_sf"/>
</dbReference>
<keyword evidence="4" id="KW-0548">Nucleotidyltransferase</keyword>
<name>A0A0F9SHR7_9ZZZZ</name>
<evidence type="ECO:0000256" key="5">
    <source>
        <dbReference type="ARBA" id="ARBA00023027"/>
    </source>
</evidence>
<dbReference type="PROSITE" id="PS51059">
    <property type="entry name" value="PARP_CATALYTIC"/>
    <property type="match status" value="1"/>
</dbReference>
<organism evidence="10">
    <name type="scientific">marine sediment metagenome</name>
    <dbReference type="NCBI Taxonomy" id="412755"/>
    <lineage>
        <taxon>unclassified sequences</taxon>
        <taxon>metagenomes</taxon>
        <taxon>ecological metagenomes</taxon>
    </lineage>
</organism>
<comment type="catalytic activity">
    <reaction evidence="6">
        <text>NAD(+) + (ADP-D-ribosyl)n-acceptor = nicotinamide + (ADP-D-ribosyl)n+1-acceptor + H(+).</text>
        <dbReference type="EC" id="2.4.2.30"/>
    </reaction>
</comment>
<dbReference type="GO" id="GO:0005730">
    <property type="term" value="C:nucleolus"/>
    <property type="evidence" value="ECO:0007669"/>
    <property type="project" value="TreeGrafter"/>
</dbReference>
<evidence type="ECO:0000256" key="4">
    <source>
        <dbReference type="ARBA" id="ARBA00022695"/>
    </source>
</evidence>